<evidence type="ECO:0000256" key="8">
    <source>
        <dbReference type="ARBA" id="ARBA00023224"/>
    </source>
</evidence>
<keyword evidence="2 9" id="KW-0716">Sensory transduction</keyword>
<organism evidence="10 11">
    <name type="scientific">Temnothorax curvispinosus</name>
    <dbReference type="NCBI Taxonomy" id="300111"/>
    <lineage>
        <taxon>Eukaryota</taxon>
        <taxon>Metazoa</taxon>
        <taxon>Ecdysozoa</taxon>
        <taxon>Arthropoda</taxon>
        <taxon>Hexapoda</taxon>
        <taxon>Insecta</taxon>
        <taxon>Pterygota</taxon>
        <taxon>Neoptera</taxon>
        <taxon>Endopterygota</taxon>
        <taxon>Hymenoptera</taxon>
        <taxon>Apocrita</taxon>
        <taxon>Aculeata</taxon>
        <taxon>Formicoidea</taxon>
        <taxon>Formicidae</taxon>
        <taxon>Myrmicinae</taxon>
        <taxon>Temnothorax</taxon>
    </lineage>
</organism>
<accession>A0A6J1PQ27</accession>
<dbReference type="GeneID" id="112454574"/>
<evidence type="ECO:0000313" key="11">
    <source>
        <dbReference type="RefSeq" id="XP_024871819.1"/>
    </source>
</evidence>
<dbReference type="PANTHER" id="PTHR21137:SF42">
    <property type="entry name" value="ODORANT RECEPTOR 83A"/>
    <property type="match status" value="1"/>
</dbReference>
<comment type="subcellular location">
    <subcellularLocation>
        <location evidence="9">Cell membrane</location>
        <topology evidence="9">Multi-pass membrane protein</topology>
    </subcellularLocation>
    <subcellularLocation>
        <location evidence="1">Membrane</location>
        <topology evidence="1">Multi-pass membrane protein</topology>
    </subcellularLocation>
</comment>
<reference evidence="11" key="1">
    <citation type="submission" date="2025-08" db="UniProtKB">
        <authorList>
            <consortium name="RefSeq"/>
        </authorList>
    </citation>
    <scope>IDENTIFICATION</scope>
    <source>
        <tissue evidence="11">Whole body</tissue>
    </source>
</reference>
<dbReference type="GO" id="GO:0007165">
    <property type="term" value="P:signal transduction"/>
    <property type="evidence" value="ECO:0007669"/>
    <property type="project" value="UniProtKB-KW"/>
</dbReference>
<keyword evidence="8 9" id="KW-0807">Transducer</keyword>
<feature type="transmembrane region" description="Helical" evidence="9">
    <location>
        <begin position="276"/>
        <end position="296"/>
    </location>
</feature>
<dbReference type="PANTHER" id="PTHR21137">
    <property type="entry name" value="ODORANT RECEPTOR"/>
    <property type="match status" value="1"/>
</dbReference>
<feature type="transmembrane region" description="Helical" evidence="9">
    <location>
        <begin position="343"/>
        <end position="364"/>
    </location>
</feature>
<dbReference type="Pfam" id="PF02949">
    <property type="entry name" value="7tm_6"/>
    <property type="match status" value="1"/>
</dbReference>
<sequence>MCVQSIHSRMNRGLILYESFKCPKRCTSLSLTLHCMAPPTPLLSPNMNRKSENAKAWREDAIFLDSLQHYIAYLLRILGYTRIWPTESFSLLKMLLLTGTTIIFISALFLLLLAEILMLTMNINLKLFASVIGVISLHCTALTKWCYCIWKNRKIVDLVMKLEKCHVLCQRIDKSDEGHRIYRNEMEHARKYSNLFTWWWGGSCIYGVLHWSVNPFFLGMAPDQINSINRTLKKRIFPYIAWYPVNIDDTYNYACLYLMQVLAAISSALGTLCYDAFYVTMLIVICMQLQYINAIIPIKINFDNVPCSETTFILEDKLKKCVDCHTEILKFLKMLQIFTGPAMFLQCVDTLSILCLVSFEASVIKIAIDMESIMKLLALLEYFLLSAFELFAFCFCATQIEYLGLQIAHSVYSCRWELVDLKKKTYVVSGKQIKHCNIGRTVQIIMMQAQRPIVLTGGPFYVLSMETFRVIMSVAMSNSLMLRTMASK</sequence>
<keyword evidence="7 9" id="KW-0675">Receptor</keyword>
<keyword evidence="5 9" id="KW-1133">Transmembrane helix</keyword>
<feature type="transmembrane region" description="Helical" evidence="9">
    <location>
        <begin position="251"/>
        <end position="269"/>
    </location>
</feature>
<feature type="transmembrane region" description="Helical" evidence="9">
    <location>
        <begin position="95"/>
        <end position="121"/>
    </location>
</feature>
<comment type="similarity">
    <text evidence="9">Belongs to the insect chemoreceptor superfamily. Heteromeric odorant receptor channel (TC 1.A.69) family.</text>
</comment>
<proteinExistence type="inferred from homology"/>
<feature type="transmembrane region" description="Helical" evidence="9">
    <location>
        <begin position="376"/>
        <end position="400"/>
    </location>
</feature>
<dbReference type="AlphaFoldDB" id="A0A6J1PQ27"/>
<keyword evidence="3 9" id="KW-0812">Transmembrane</keyword>
<keyword evidence="4 9" id="KW-0552">Olfaction</keyword>
<name>A0A6J1PQ27_9HYME</name>
<dbReference type="RefSeq" id="XP_024871819.1">
    <property type="nucleotide sequence ID" value="XM_025016051.1"/>
</dbReference>
<dbReference type="Proteomes" id="UP000504618">
    <property type="component" value="Unplaced"/>
</dbReference>
<dbReference type="GO" id="GO:0005549">
    <property type="term" value="F:odorant binding"/>
    <property type="evidence" value="ECO:0007669"/>
    <property type="project" value="InterPro"/>
</dbReference>
<dbReference type="GO" id="GO:0005886">
    <property type="term" value="C:plasma membrane"/>
    <property type="evidence" value="ECO:0007669"/>
    <property type="project" value="UniProtKB-SubCell"/>
</dbReference>
<evidence type="ECO:0000256" key="1">
    <source>
        <dbReference type="ARBA" id="ARBA00004141"/>
    </source>
</evidence>
<evidence type="ECO:0000256" key="4">
    <source>
        <dbReference type="ARBA" id="ARBA00022725"/>
    </source>
</evidence>
<evidence type="ECO:0000256" key="5">
    <source>
        <dbReference type="ARBA" id="ARBA00022989"/>
    </source>
</evidence>
<evidence type="ECO:0000256" key="3">
    <source>
        <dbReference type="ARBA" id="ARBA00022692"/>
    </source>
</evidence>
<protein>
    <recommendedName>
        <fullName evidence="9">Odorant receptor</fullName>
    </recommendedName>
</protein>
<feature type="transmembrane region" description="Helical" evidence="9">
    <location>
        <begin position="195"/>
        <end position="213"/>
    </location>
</feature>
<evidence type="ECO:0000313" key="10">
    <source>
        <dbReference type="Proteomes" id="UP000504618"/>
    </source>
</evidence>
<gene>
    <name evidence="11" type="primary">LOC112454574</name>
</gene>
<keyword evidence="6 9" id="KW-0472">Membrane</keyword>
<dbReference type="OrthoDB" id="7677057at2759"/>
<dbReference type="InterPro" id="IPR004117">
    <property type="entry name" value="7tm6_olfct_rcpt"/>
</dbReference>
<evidence type="ECO:0000256" key="7">
    <source>
        <dbReference type="ARBA" id="ARBA00023170"/>
    </source>
</evidence>
<evidence type="ECO:0000256" key="2">
    <source>
        <dbReference type="ARBA" id="ARBA00022606"/>
    </source>
</evidence>
<evidence type="ECO:0000256" key="9">
    <source>
        <dbReference type="RuleBase" id="RU351113"/>
    </source>
</evidence>
<keyword evidence="10" id="KW-1185">Reference proteome</keyword>
<feature type="transmembrane region" description="Helical" evidence="9">
    <location>
        <begin position="127"/>
        <end position="150"/>
    </location>
</feature>
<dbReference type="GO" id="GO:0004984">
    <property type="term" value="F:olfactory receptor activity"/>
    <property type="evidence" value="ECO:0007669"/>
    <property type="project" value="InterPro"/>
</dbReference>
<evidence type="ECO:0000256" key="6">
    <source>
        <dbReference type="ARBA" id="ARBA00023136"/>
    </source>
</evidence>